<evidence type="ECO:0000313" key="6">
    <source>
        <dbReference type="Proteomes" id="UP001498398"/>
    </source>
</evidence>
<feature type="modified residue" description="4-aspartylphosphate" evidence="3">
    <location>
        <position position="362"/>
    </location>
</feature>
<dbReference type="Gene3D" id="3.30.565.10">
    <property type="entry name" value="Histidine kinase-like ATPase, C-terminal domain"/>
    <property type="match status" value="1"/>
</dbReference>
<dbReference type="SMART" id="SM00448">
    <property type="entry name" value="REC"/>
    <property type="match status" value="1"/>
</dbReference>
<name>A0ABR1J293_9AGAR</name>
<evidence type="ECO:0000259" key="4">
    <source>
        <dbReference type="PROSITE" id="PS50110"/>
    </source>
</evidence>
<dbReference type="InterPro" id="IPR011006">
    <property type="entry name" value="CheY-like_superfamily"/>
</dbReference>
<keyword evidence="2" id="KW-0902">Two-component regulatory system</keyword>
<comment type="caution">
    <text evidence="5">The sequence shown here is derived from an EMBL/GenBank/DDBJ whole genome shotgun (WGS) entry which is preliminary data.</text>
</comment>
<keyword evidence="6" id="KW-1185">Reference proteome</keyword>
<dbReference type="Proteomes" id="UP001498398">
    <property type="component" value="Unassembled WGS sequence"/>
</dbReference>
<dbReference type="Pfam" id="PF00072">
    <property type="entry name" value="Response_reg"/>
    <property type="match status" value="1"/>
</dbReference>
<protein>
    <recommendedName>
        <fullName evidence="4">Response regulatory domain-containing protein</fullName>
    </recommendedName>
</protein>
<evidence type="ECO:0000256" key="1">
    <source>
        <dbReference type="ARBA" id="ARBA00022553"/>
    </source>
</evidence>
<evidence type="ECO:0000256" key="3">
    <source>
        <dbReference type="PROSITE-ProRule" id="PRU00169"/>
    </source>
</evidence>
<dbReference type="InterPro" id="IPR036890">
    <property type="entry name" value="HATPase_C_sf"/>
</dbReference>
<dbReference type="PROSITE" id="PS50110">
    <property type="entry name" value="RESPONSE_REGULATORY"/>
    <property type="match status" value="1"/>
</dbReference>
<gene>
    <name evidence="5" type="ORF">VKT23_014995</name>
</gene>
<evidence type="ECO:0000256" key="2">
    <source>
        <dbReference type="ARBA" id="ARBA00023012"/>
    </source>
</evidence>
<dbReference type="InterPro" id="IPR001789">
    <property type="entry name" value="Sig_transdc_resp-reg_receiver"/>
</dbReference>
<dbReference type="InterPro" id="IPR003594">
    <property type="entry name" value="HATPase_dom"/>
</dbReference>
<dbReference type="SUPFAM" id="SSF55874">
    <property type="entry name" value="ATPase domain of HSP90 chaperone/DNA topoisomerase II/histidine kinase"/>
    <property type="match status" value="1"/>
</dbReference>
<dbReference type="CDD" id="cd17546">
    <property type="entry name" value="REC_hyHK_CKI1_RcsC-like"/>
    <property type="match status" value="1"/>
</dbReference>
<accession>A0ABR1J293</accession>
<sequence>MNAELDGKSNYSLRQLVFRSFASAIAPGLSFSSIDFSYNVQANIPDDFLGYPLHIRNLIHDLVRNAISNLGQQSEPGRISLSCNLLERHDDDLLLQFCVHDTGPSVGQEKLGLLFQYFQAEDLMPNDLGINYPLRSALRRVRHIHGNIWVHSNADGGNRAIFTAPSQTVNSSDLVFEFADKKVLFVDSLRDQTGVADQIRNLGCHITVVHVTESLSDKSKFPQPDTVVVDSAATVEQVRVLEHLNWTPIVLLTPSMQSLDLKWCMRNNVLSHQYLTTPISLANLSSALIDAISTRIERPGPSYDVLVAEDNRVNCKLATKILEKYGHKVHLAENGAIAVDVYKKSCGGCEETSLNFDVVLMDLNMPVLDGFQATEQIRKYEKDMGVSPVPIIGLLAGLSLETTRAISAGMNDTLRKPLRSLELIKTIDQLLSEKTGGAMSRRVVPFEFY</sequence>
<reference evidence="5 6" key="1">
    <citation type="submission" date="2024-01" db="EMBL/GenBank/DDBJ databases">
        <title>A draft genome for the cacao thread blight pathogen Marasmiellus scandens.</title>
        <authorList>
            <person name="Baruah I.K."/>
            <person name="Leung J."/>
            <person name="Bukari Y."/>
            <person name="Amoako-Attah I."/>
            <person name="Meinhardt L.W."/>
            <person name="Bailey B.A."/>
            <person name="Cohen S.P."/>
        </authorList>
    </citation>
    <scope>NUCLEOTIDE SEQUENCE [LARGE SCALE GENOMIC DNA]</scope>
    <source>
        <strain evidence="5 6">GH-19</strain>
    </source>
</reference>
<dbReference type="Gene3D" id="3.40.50.2300">
    <property type="match status" value="1"/>
</dbReference>
<dbReference type="PANTHER" id="PTHR45339:SF1">
    <property type="entry name" value="HYBRID SIGNAL TRANSDUCTION HISTIDINE KINASE J"/>
    <property type="match status" value="1"/>
</dbReference>
<evidence type="ECO:0000313" key="5">
    <source>
        <dbReference type="EMBL" id="KAK7445126.1"/>
    </source>
</evidence>
<dbReference type="Pfam" id="PF02518">
    <property type="entry name" value="HATPase_c"/>
    <property type="match status" value="1"/>
</dbReference>
<feature type="domain" description="Response regulatory" evidence="4">
    <location>
        <begin position="304"/>
        <end position="431"/>
    </location>
</feature>
<dbReference type="SUPFAM" id="SSF52172">
    <property type="entry name" value="CheY-like"/>
    <property type="match status" value="2"/>
</dbReference>
<dbReference type="PANTHER" id="PTHR45339">
    <property type="entry name" value="HYBRID SIGNAL TRANSDUCTION HISTIDINE KINASE J"/>
    <property type="match status" value="1"/>
</dbReference>
<dbReference type="EMBL" id="JBANRG010000048">
    <property type="protein sequence ID" value="KAK7445126.1"/>
    <property type="molecule type" value="Genomic_DNA"/>
</dbReference>
<keyword evidence="1 3" id="KW-0597">Phosphoprotein</keyword>
<organism evidence="5 6">
    <name type="scientific">Marasmiellus scandens</name>
    <dbReference type="NCBI Taxonomy" id="2682957"/>
    <lineage>
        <taxon>Eukaryota</taxon>
        <taxon>Fungi</taxon>
        <taxon>Dikarya</taxon>
        <taxon>Basidiomycota</taxon>
        <taxon>Agaricomycotina</taxon>
        <taxon>Agaricomycetes</taxon>
        <taxon>Agaricomycetidae</taxon>
        <taxon>Agaricales</taxon>
        <taxon>Marasmiineae</taxon>
        <taxon>Omphalotaceae</taxon>
        <taxon>Marasmiellus</taxon>
    </lineage>
</organism>
<proteinExistence type="predicted"/>